<reference evidence="10" key="1">
    <citation type="submission" date="2020-10" db="EMBL/GenBank/DDBJ databases">
        <authorList>
            <person name="Castelo-Branco R."/>
            <person name="Eusebio N."/>
            <person name="Adriana R."/>
            <person name="Vieira A."/>
            <person name="Brugerolle De Fraissinette N."/>
            <person name="Rezende De Castro R."/>
            <person name="Schneider M.P."/>
            <person name="Vasconcelos V."/>
            <person name="Leao P.N."/>
        </authorList>
    </citation>
    <scope>NUCLEOTIDE SEQUENCE</scope>
    <source>
        <strain evidence="10">LEGE 11467</strain>
    </source>
</reference>
<evidence type="ECO:0000256" key="4">
    <source>
        <dbReference type="ARBA" id="ARBA00022692"/>
    </source>
</evidence>
<evidence type="ECO:0000256" key="6">
    <source>
        <dbReference type="ARBA" id="ARBA00022989"/>
    </source>
</evidence>
<comment type="subunit">
    <text evidence="8">The 4 large subunits of the cytochrome b6-f complex are cytochrome b6, subunit IV (17 kDa polypeptide, PetD), cytochrome f and the Rieske protein, while the 4 small subunits are PetG, PetL, PetM and PetN. The complex functions as a dimer.</text>
</comment>
<keyword evidence="11" id="KW-1185">Reference proteome</keyword>
<protein>
    <recommendedName>
        <fullName evidence="8">Cytochrome b6-f complex subunit 7</fullName>
    </recommendedName>
    <alternativeName>
        <fullName evidence="8">Cytochrome b6-f complex subunit PetM</fullName>
    </alternativeName>
    <alternativeName>
        <fullName evidence="8">Cytochrome b6-f complex subunit VII</fullName>
    </alternativeName>
</protein>
<evidence type="ECO:0000256" key="1">
    <source>
        <dbReference type="ARBA" id="ARBA00004167"/>
    </source>
</evidence>
<dbReference type="GO" id="GO:0031676">
    <property type="term" value="C:plasma membrane-derived thylakoid membrane"/>
    <property type="evidence" value="ECO:0007669"/>
    <property type="project" value="UniProtKB-SubCell"/>
</dbReference>
<feature type="transmembrane region" description="Helical" evidence="9">
    <location>
        <begin position="6"/>
        <end position="27"/>
    </location>
</feature>
<proteinExistence type="inferred from homology"/>
<evidence type="ECO:0000256" key="7">
    <source>
        <dbReference type="ARBA" id="ARBA00023136"/>
    </source>
</evidence>
<evidence type="ECO:0000256" key="8">
    <source>
        <dbReference type="HAMAP-Rule" id="MF_00396"/>
    </source>
</evidence>
<dbReference type="GO" id="GO:0009055">
    <property type="term" value="F:electron transfer activity"/>
    <property type="evidence" value="ECO:0007669"/>
    <property type="project" value="UniProtKB-UniRule"/>
</dbReference>
<evidence type="ECO:0000256" key="9">
    <source>
        <dbReference type="SAM" id="Phobius"/>
    </source>
</evidence>
<gene>
    <name evidence="8" type="primary">petM</name>
    <name evidence="10" type="ORF">IQ235_01960</name>
</gene>
<name>A0A928VSY0_9CYAN</name>
<evidence type="ECO:0000256" key="2">
    <source>
        <dbReference type="ARBA" id="ARBA00022448"/>
    </source>
</evidence>
<keyword evidence="6 8" id="KW-1133">Transmembrane helix</keyword>
<dbReference type="AlphaFoldDB" id="A0A928VSY0"/>
<keyword evidence="2 8" id="KW-0813">Transport</keyword>
<organism evidence="10 11">
    <name type="scientific">Zarconia navalis LEGE 11467</name>
    <dbReference type="NCBI Taxonomy" id="1828826"/>
    <lineage>
        <taxon>Bacteria</taxon>
        <taxon>Bacillati</taxon>
        <taxon>Cyanobacteriota</taxon>
        <taxon>Cyanophyceae</taxon>
        <taxon>Oscillatoriophycideae</taxon>
        <taxon>Oscillatoriales</taxon>
        <taxon>Oscillatoriales incertae sedis</taxon>
        <taxon>Zarconia</taxon>
        <taxon>Zarconia navalis</taxon>
    </lineage>
</organism>
<evidence type="ECO:0000313" key="11">
    <source>
        <dbReference type="Proteomes" id="UP000621799"/>
    </source>
</evidence>
<evidence type="ECO:0000313" key="10">
    <source>
        <dbReference type="EMBL" id="MBE9039561.1"/>
    </source>
</evidence>
<dbReference type="Pfam" id="PF08041">
    <property type="entry name" value="PetM"/>
    <property type="match status" value="1"/>
</dbReference>
<dbReference type="GO" id="GO:0015979">
    <property type="term" value="P:photosynthesis"/>
    <property type="evidence" value="ECO:0007669"/>
    <property type="project" value="UniProtKB-KW"/>
</dbReference>
<dbReference type="EMBL" id="JADEXN010000017">
    <property type="protein sequence ID" value="MBE9039561.1"/>
    <property type="molecule type" value="Genomic_DNA"/>
</dbReference>
<evidence type="ECO:0000256" key="3">
    <source>
        <dbReference type="ARBA" id="ARBA00022531"/>
    </source>
</evidence>
<comment type="subcellular location">
    <subcellularLocation>
        <location evidence="8">Cellular thylakoid membrane</location>
        <topology evidence="8">Single-pass membrane protein</topology>
    </subcellularLocation>
    <subcellularLocation>
        <location evidence="1">Membrane</location>
        <topology evidence="1">Single-pass membrane protein</topology>
    </subcellularLocation>
</comment>
<keyword evidence="5 8" id="KW-0249">Electron transport</keyword>
<keyword evidence="3 8" id="KW-0602">Photosynthesis</keyword>
<accession>A0A928VSY0</accession>
<dbReference type="InterPro" id="IPR012595">
    <property type="entry name" value="PetM_cyt_b6/f_cplx_su7"/>
</dbReference>
<dbReference type="NCBIfam" id="NF008826">
    <property type="entry name" value="PRK11876.1-2"/>
    <property type="match status" value="1"/>
</dbReference>
<dbReference type="HAMAP" id="MF_00396">
    <property type="entry name" value="Cytb6_f_PetM"/>
    <property type="match status" value="1"/>
</dbReference>
<sequence>MAGEIFNTAVICFSLILVGLGVGFLLLKVQGGEPE</sequence>
<keyword evidence="4 8" id="KW-0812">Transmembrane</keyword>
<comment type="function">
    <text evidence="8">Component of the cytochrome b6-f complex, which mediates electron transfer between photosystem II (PSII) and photosystem I (PSI), cyclic electron flow around PSI, and state transitions.</text>
</comment>
<evidence type="ECO:0000256" key="5">
    <source>
        <dbReference type="ARBA" id="ARBA00022982"/>
    </source>
</evidence>
<keyword evidence="8" id="KW-0793">Thylakoid</keyword>
<dbReference type="Proteomes" id="UP000621799">
    <property type="component" value="Unassembled WGS sequence"/>
</dbReference>
<comment type="similarity">
    <text evidence="8">Belongs to the PetM family.</text>
</comment>
<dbReference type="SUPFAM" id="SSF103441">
    <property type="entry name" value="PetM subunit of the cytochrome b6f complex"/>
    <property type="match status" value="1"/>
</dbReference>
<comment type="caution">
    <text evidence="10">The sequence shown here is derived from an EMBL/GenBank/DDBJ whole genome shotgun (WGS) entry which is preliminary data.</text>
</comment>
<dbReference type="RefSeq" id="WP_264319823.1">
    <property type="nucleotide sequence ID" value="NZ_JADEXN010000017.1"/>
</dbReference>
<keyword evidence="7 8" id="KW-0472">Membrane</keyword>
<dbReference type="GO" id="GO:0009512">
    <property type="term" value="C:cytochrome b6f complex"/>
    <property type="evidence" value="ECO:0007669"/>
    <property type="project" value="InterPro"/>
</dbReference>